<keyword evidence="1" id="KW-1133">Transmembrane helix</keyword>
<feature type="transmembrane region" description="Helical" evidence="1">
    <location>
        <begin position="20"/>
        <end position="41"/>
    </location>
</feature>
<gene>
    <name evidence="2" type="ORF">GCM10009115_06410</name>
</gene>
<dbReference type="RefSeq" id="WP_215354051.1">
    <property type="nucleotide sequence ID" value="NZ_BAAAFE010000003.1"/>
</dbReference>
<dbReference type="EMBL" id="BAAAFE010000003">
    <property type="protein sequence ID" value="GAA0861905.1"/>
    <property type="molecule type" value="Genomic_DNA"/>
</dbReference>
<evidence type="ECO:0000256" key="1">
    <source>
        <dbReference type="SAM" id="Phobius"/>
    </source>
</evidence>
<feature type="transmembrane region" description="Helical" evidence="1">
    <location>
        <begin position="61"/>
        <end position="80"/>
    </location>
</feature>
<organism evidence="2 3">
    <name type="scientific">Sphingopyxis soli</name>
    <dbReference type="NCBI Taxonomy" id="592051"/>
    <lineage>
        <taxon>Bacteria</taxon>
        <taxon>Pseudomonadati</taxon>
        <taxon>Pseudomonadota</taxon>
        <taxon>Alphaproteobacteria</taxon>
        <taxon>Sphingomonadales</taxon>
        <taxon>Sphingomonadaceae</taxon>
        <taxon>Sphingopyxis</taxon>
    </lineage>
</organism>
<keyword evidence="1" id="KW-0472">Membrane</keyword>
<name>A0ABN1LYC5_9SPHN</name>
<accession>A0ABN1LYC5</accession>
<keyword evidence="3" id="KW-1185">Reference proteome</keyword>
<feature type="transmembrane region" description="Helical" evidence="1">
    <location>
        <begin position="124"/>
        <end position="142"/>
    </location>
</feature>
<proteinExistence type="predicted"/>
<evidence type="ECO:0000313" key="3">
    <source>
        <dbReference type="Proteomes" id="UP001500738"/>
    </source>
</evidence>
<evidence type="ECO:0000313" key="2">
    <source>
        <dbReference type="EMBL" id="GAA0861905.1"/>
    </source>
</evidence>
<keyword evidence="1" id="KW-0812">Transmembrane</keyword>
<reference evidence="2 3" key="1">
    <citation type="journal article" date="2019" name="Int. J. Syst. Evol. Microbiol.">
        <title>The Global Catalogue of Microorganisms (GCM) 10K type strain sequencing project: providing services to taxonomists for standard genome sequencing and annotation.</title>
        <authorList>
            <consortium name="The Broad Institute Genomics Platform"/>
            <consortium name="The Broad Institute Genome Sequencing Center for Infectious Disease"/>
            <person name="Wu L."/>
            <person name="Ma J."/>
        </authorList>
    </citation>
    <scope>NUCLEOTIDE SEQUENCE [LARGE SCALE GENOMIC DNA]</scope>
    <source>
        <strain evidence="2 3">JCM 15910</strain>
    </source>
</reference>
<dbReference type="Proteomes" id="UP001500738">
    <property type="component" value="Unassembled WGS sequence"/>
</dbReference>
<protein>
    <submittedName>
        <fullName evidence="2">Uncharacterized protein</fullName>
    </submittedName>
</protein>
<feature type="transmembrane region" description="Helical" evidence="1">
    <location>
        <begin position="92"/>
        <end position="112"/>
    </location>
</feature>
<comment type="caution">
    <text evidence="2">The sequence shown here is derived from an EMBL/GenBank/DDBJ whole genome shotgun (WGS) entry which is preliminary data.</text>
</comment>
<sequence>MRDADKTPKRPMSPRRKRYWIALGLAGVFGGVLGAWMQIAQGSASTMDLAMLSNAPLPPDFAIGASIIWVVGMIVSLTLYHRSVDDHEERAYLWAGTAAWYTITLAAPTWWVLHRASLAPAPDLMLVFAVSLVVNLLVWIWLKYL</sequence>